<evidence type="ECO:0000256" key="1">
    <source>
        <dbReference type="SAM" id="MobiDB-lite"/>
    </source>
</evidence>
<protein>
    <submittedName>
        <fullName evidence="3">MFS transporter</fullName>
    </submittedName>
</protein>
<dbReference type="Gene3D" id="1.20.1250.20">
    <property type="entry name" value="MFS general substrate transporter like domains"/>
    <property type="match status" value="2"/>
</dbReference>
<evidence type="ECO:0000313" key="3">
    <source>
        <dbReference type="EMBL" id="KAA1428206.1"/>
    </source>
</evidence>
<feature type="transmembrane region" description="Helical" evidence="2">
    <location>
        <begin position="47"/>
        <end position="68"/>
    </location>
</feature>
<name>A0A5B1M6E3_9ACTN</name>
<feature type="transmembrane region" description="Helical" evidence="2">
    <location>
        <begin position="215"/>
        <end position="237"/>
    </location>
</feature>
<dbReference type="RefSeq" id="WP_149749144.1">
    <property type="nucleotide sequence ID" value="NZ_VUJW01000002.1"/>
</dbReference>
<dbReference type="InterPro" id="IPR011701">
    <property type="entry name" value="MFS"/>
</dbReference>
<feature type="region of interest" description="Disordered" evidence="1">
    <location>
        <begin position="389"/>
        <end position="409"/>
    </location>
</feature>
<accession>A0A5B1M6E3</accession>
<keyword evidence="2" id="KW-0812">Transmembrane</keyword>
<organism evidence="3 4">
    <name type="scientific">Nocardioides antri</name>
    <dbReference type="NCBI Taxonomy" id="2607659"/>
    <lineage>
        <taxon>Bacteria</taxon>
        <taxon>Bacillati</taxon>
        <taxon>Actinomycetota</taxon>
        <taxon>Actinomycetes</taxon>
        <taxon>Propionibacteriales</taxon>
        <taxon>Nocardioidaceae</taxon>
        <taxon>Nocardioides</taxon>
    </lineage>
</organism>
<feature type="transmembrane region" description="Helical" evidence="2">
    <location>
        <begin position="280"/>
        <end position="298"/>
    </location>
</feature>
<feature type="transmembrane region" description="Helical" evidence="2">
    <location>
        <begin position="304"/>
        <end position="324"/>
    </location>
</feature>
<gene>
    <name evidence="3" type="ORF">F0U47_04470</name>
</gene>
<dbReference type="Proteomes" id="UP000324351">
    <property type="component" value="Unassembled WGS sequence"/>
</dbReference>
<dbReference type="InterPro" id="IPR036259">
    <property type="entry name" value="MFS_trans_sf"/>
</dbReference>
<feature type="transmembrane region" description="Helical" evidence="2">
    <location>
        <begin position="136"/>
        <end position="159"/>
    </location>
</feature>
<feature type="transmembrane region" description="Helical" evidence="2">
    <location>
        <begin position="75"/>
        <end position="99"/>
    </location>
</feature>
<keyword evidence="4" id="KW-1185">Reference proteome</keyword>
<dbReference type="Pfam" id="PF07690">
    <property type="entry name" value="MFS_1"/>
    <property type="match status" value="1"/>
</dbReference>
<comment type="caution">
    <text evidence="3">The sequence shown here is derived from an EMBL/GenBank/DDBJ whole genome shotgun (WGS) entry which is preliminary data.</text>
</comment>
<dbReference type="GO" id="GO:0022857">
    <property type="term" value="F:transmembrane transporter activity"/>
    <property type="evidence" value="ECO:0007669"/>
    <property type="project" value="InterPro"/>
</dbReference>
<feature type="transmembrane region" description="Helical" evidence="2">
    <location>
        <begin position="336"/>
        <end position="357"/>
    </location>
</feature>
<reference evidence="3 4" key="1">
    <citation type="submission" date="2019-09" db="EMBL/GenBank/DDBJ databases">
        <title>Nocardioides panacisoli sp. nov., isolated from the soil of a ginseng field.</title>
        <authorList>
            <person name="Cho C."/>
        </authorList>
    </citation>
    <scope>NUCLEOTIDE SEQUENCE [LARGE SCALE GENOMIC DNA]</scope>
    <source>
        <strain evidence="3 4">BN140041</strain>
    </source>
</reference>
<dbReference type="EMBL" id="VUJW01000002">
    <property type="protein sequence ID" value="KAA1428206.1"/>
    <property type="molecule type" value="Genomic_DNA"/>
</dbReference>
<sequence>MTRAGRAQAVLAGVVALQLVAETALTPYWPLVFRRLFGLDELAATGSFLTVCRVVGLAALPLWGLAALRWPVRNLLVAGLLGCSVFDLALAVAPTWWLFTASSAAVVACGAVLVLAYPALVALVERDGRAPRRTAVVTFWAVFHTAAVLSTLIGATIVALSEPRWGLAAFAVVDLGLAVLVWTALPAGAPTRRAAETLGQAVGTRAERWHRLRPWLVLVVAVVAVDAAIAVPRPFLVELLVRDGVDATTAGWLFLAPAVASLAVLPAASPLHRRLGGRCAPLAAGAAAAGLLGQAAAVALGEPWWFLLCRLLFGAGTGVLLVVLDLAVFARVGTTGAAFSAVETGRAAALLAAPVIATAVAGHWLGAPLVTGAVLLFAAAVLLTRDVPHTEPDHHDDSQETEHVLDPVR</sequence>
<dbReference type="AlphaFoldDB" id="A0A5B1M6E3"/>
<feature type="transmembrane region" description="Helical" evidence="2">
    <location>
        <begin position="165"/>
        <end position="185"/>
    </location>
</feature>
<dbReference type="SUPFAM" id="SSF103473">
    <property type="entry name" value="MFS general substrate transporter"/>
    <property type="match status" value="1"/>
</dbReference>
<keyword evidence="2" id="KW-0472">Membrane</keyword>
<feature type="transmembrane region" description="Helical" evidence="2">
    <location>
        <begin position="105"/>
        <end position="124"/>
    </location>
</feature>
<feature type="transmembrane region" description="Helical" evidence="2">
    <location>
        <begin position="249"/>
        <end position="268"/>
    </location>
</feature>
<reference evidence="3 4" key="2">
    <citation type="submission" date="2019-09" db="EMBL/GenBank/DDBJ databases">
        <authorList>
            <person name="Jin C."/>
        </authorList>
    </citation>
    <scope>NUCLEOTIDE SEQUENCE [LARGE SCALE GENOMIC DNA]</scope>
    <source>
        <strain evidence="3 4">BN140041</strain>
    </source>
</reference>
<keyword evidence="2" id="KW-1133">Transmembrane helix</keyword>
<proteinExistence type="predicted"/>
<evidence type="ECO:0000256" key="2">
    <source>
        <dbReference type="SAM" id="Phobius"/>
    </source>
</evidence>
<evidence type="ECO:0000313" key="4">
    <source>
        <dbReference type="Proteomes" id="UP000324351"/>
    </source>
</evidence>